<evidence type="ECO:0000256" key="1">
    <source>
        <dbReference type="SAM" id="MobiDB-lite"/>
    </source>
</evidence>
<dbReference type="EMBL" id="AK125806">
    <property type="protein sequence ID" value="BAC86301.1"/>
    <property type="molecule type" value="mRNA"/>
</dbReference>
<proteinExistence type="evidence at transcript level"/>
<feature type="region of interest" description="Disordered" evidence="1">
    <location>
        <begin position="32"/>
        <end position="63"/>
    </location>
</feature>
<accession>Q6ZUC4</accession>
<reference evidence="2" key="1">
    <citation type="submission" date="2003-07" db="EMBL/GenBank/DDBJ databases">
        <title>NEDO human cDNA sequencing project.</title>
        <authorList>
            <person name="Kawakami B."/>
            <person name="Sugiyama A."/>
            <person name="Takemoto M."/>
            <person name="Sugiyama T."/>
            <person name="Irie R."/>
            <person name="Otsuki T."/>
            <person name="Sato H."/>
            <person name="Wakamatsu A."/>
            <person name="Ishii S."/>
            <person name="Yamamoto J."/>
            <person name="Isono Y."/>
            <person name="Kawai-Hio Y."/>
            <person name="Saito K."/>
            <person name="Nishikawa T."/>
            <person name="Kimura K."/>
            <person name="Yamashita H."/>
            <person name="Matsuo K."/>
            <person name="Nakamura Y."/>
            <person name="Sekine M."/>
            <person name="Kikuchi H."/>
            <person name="Kanda K."/>
            <person name="Wagatsuma M."/>
            <person name="Murakawa K."/>
            <person name="Kanehori K."/>
            <person name="Takahashi-Fujii A."/>
            <person name="Oshima A."/>
            <person name="Suzuki Y."/>
            <person name="Sugano S."/>
            <person name="Nagahari K."/>
            <person name="Masuho Y."/>
            <person name="Nagai K."/>
            <person name="Isogai T."/>
        </authorList>
    </citation>
    <scope>NUCLEOTIDE SEQUENCE</scope>
    <source>
        <tissue evidence="2">Testis</tissue>
    </source>
</reference>
<dbReference type="AlphaFoldDB" id="Q6ZUC4"/>
<dbReference type="KEGG" id="hsa:128966679"/>
<protein>
    <submittedName>
        <fullName evidence="2">cDNA FLJ43818 fis, clone TESTI4001923</fullName>
    </submittedName>
</protein>
<evidence type="ECO:0000313" key="2">
    <source>
        <dbReference type="EMBL" id="BAC86301.1"/>
    </source>
</evidence>
<name>Q6ZUC4_HUMAN</name>
<dbReference type="PhylomeDB" id="Q6ZUC4"/>
<sequence length="152" mass="16001">MEAEAWGSQARAGLGAAENCLEGGNQAFLLERVTGTKGRGQGQPLERAGEEGEAGGDPRRDPGEVVAKSRVRARPHLSLYPALPGVALALLCCPLQDRCLRLVPACPTAGPQHPQVLPWALQKQGVVRSGPWATEEMVWGTRTGVGGLTAVF</sequence>
<organism evidence="2">
    <name type="scientific">Homo sapiens</name>
    <name type="common">Human</name>
    <dbReference type="NCBI Taxonomy" id="9606"/>
    <lineage>
        <taxon>Eukaryota</taxon>
        <taxon>Metazoa</taxon>
        <taxon>Chordata</taxon>
        <taxon>Craniata</taxon>
        <taxon>Vertebrata</taxon>
        <taxon>Euteleostomi</taxon>
        <taxon>Mammalia</taxon>
        <taxon>Eutheria</taxon>
        <taxon>Euarchontoglires</taxon>
        <taxon>Primates</taxon>
        <taxon>Haplorrhini</taxon>
        <taxon>Catarrhini</taxon>
        <taxon>Hominidae</taxon>
        <taxon>Homo</taxon>
    </lineage>
</organism>
<dbReference type="RefSeq" id="XP_054170563.1">
    <property type="nucleotide sequence ID" value="XM_054314588.1"/>
</dbReference>
<dbReference type="RefSeq" id="XP_054170564.1">
    <property type="nucleotide sequence ID" value="XM_054314589.1"/>
</dbReference>
<dbReference type="GeneID" id="128966679"/>
<dbReference type="PeptideAtlas" id="Q6ZUC4"/>